<evidence type="ECO:0000256" key="1">
    <source>
        <dbReference type="ARBA" id="ARBA00006336"/>
    </source>
</evidence>
<dbReference type="EMBL" id="JAUIRO010000005">
    <property type="protein sequence ID" value="KAK0713631.1"/>
    <property type="molecule type" value="Genomic_DNA"/>
</dbReference>
<evidence type="ECO:0000313" key="5">
    <source>
        <dbReference type="Proteomes" id="UP001172101"/>
    </source>
</evidence>
<comment type="similarity">
    <text evidence="1">Belongs to the isochorismatase family.</text>
</comment>
<dbReference type="Proteomes" id="UP001172101">
    <property type="component" value="Unassembled WGS sequence"/>
</dbReference>
<dbReference type="Pfam" id="PF00857">
    <property type="entry name" value="Isochorismatase"/>
    <property type="match status" value="1"/>
</dbReference>
<accession>A0AA40DUF3</accession>
<proteinExistence type="inferred from homology"/>
<dbReference type="PANTHER" id="PTHR43540">
    <property type="entry name" value="PEROXYUREIDOACRYLATE/UREIDOACRYLATE AMIDOHYDROLASE-RELATED"/>
    <property type="match status" value="1"/>
</dbReference>
<dbReference type="SUPFAM" id="SSF52499">
    <property type="entry name" value="Isochorismatase-like hydrolases"/>
    <property type="match status" value="1"/>
</dbReference>
<keyword evidence="5" id="KW-1185">Reference proteome</keyword>
<dbReference type="GeneID" id="85325623"/>
<dbReference type="Gene3D" id="3.40.50.850">
    <property type="entry name" value="Isochorismatase-like"/>
    <property type="match status" value="1"/>
</dbReference>
<dbReference type="GO" id="GO:0016787">
    <property type="term" value="F:hydrolase activity"/>
    <property type="evidence" value="ECO:0007669"/>
    <property type="project" value="UniProtKB-KW"/>
</dbReference>
<reference evidence="4" key="1">
    <citation type="submission" date="2023-06" db="EMBL/GenBank/DDBJ databases">
        <title>Genome-scale phylogeny and comparative genomics of the fungal order Sordariales.</title>
        <authorList>
            <consortium name="Lawrence Berkeley National Laboratory"/>
            <person name="Hensen N."/>
            <person name="Bonometti L."/>
            <person name="Westerberg I."/>
            <person name="Brannstrom I.O."/>
            <person name="Guillou S."/>
            <person name="Cros-Aarteil S."/>
            <person name="Calhoun S."/>
            <person name="Haridas S."/>
            <person name="Kuo A."/>
            <person name="Mondo S."/>
            <person name="Pangilinan J."/>
            <person name="Riley R."/>
            <person name="LaButti K."/>
            <person name="Andreopoulos B."/>
            <person name="Lipzen A."/>
            <person name="Chen C."/>
            <person name="Yanf M."/>
            <person name="Daum C."/>
            <person name="Ng V."/>
            <person name="Clum A."/>
            <person name="Steindorff A."/>
            <person name="Ohm R."/>
            <person name="Martin F."/>
            <person name="Silar P."/>
            <person name="Natvig D."/>
            <person name="Lalanne C."/>
            <person name="Gautier V."/>
            <person name="Ament-velasquez S.L."/>
            <person name="Kruys A."/>
            <person name="Hutchinson M.I."/>
            <person name="Powell A.J."/>
            <person name="Barry K."/>
            <person name="Miller A.N."/>
            <person name="Grigoriev I.V."/>
            <person name="Debuchy R."/>
            <person name="Gladieux P."/>
            <person name="Thoren M.H."/>
            <person name="Johannesson H."/>
        </authorList>
    </citation>
    <scope>NUCLEOTIDE SEQUENCE</scope>
    <source>
        <strain evidence="4">SMH2392-1A</strain>
    </source>
</reference>
<name>A0AA40DUF3_9PEZI</name>
<evidence type="ECO:0000313" key="4">
    <source>
        <dbReference type="EMBL" id="KAK0713631.1"/>
    </source>
</evidence>
<protein>
    <submittedName>
        <fullName evidence="4">Isochorismatase-like protein</fullName>
    </submittedName>
</protein>
<organism evidence="4 5">
    <name type="scientific">Lasiosphaeria miniovina</name>
    <dbReference type="NCBI Taxonomy" id="1954250"/>
    <lineage>
        <taxon>Eukaryota</taxon>
        <taxon>Fungi</taxon>
        <taxon>Dikarya</taxon>
        <taxon>Ascomycota</taxon>
        <taxon>Pezizomycotina</taxon>
        <taxon>Sordariomycetes</taxon>
        <taxon>Sordariomycetidae</taxon>
        <taxon>Sordariales</taxon>
        <taxon>Lasiosphaeriaceae</taxon>
        <taxon>Lasiosphaeria</taxon>
    </lineage>
</organism>
<gene>
    <name evidence="4" type="ORF">B0T26DRAFT_717979</name>
</gene>
<dbReference type="InterPro" id="IPR036380">
    <property type="entry name" value="Isochorismatase-like_sf"/>
</dbReference>
<dbReference type="PANTHER" id="PTHR43540:SF6">
    <property type="entry name" value="ISOCHORISMATASE-LIKE DOMAIN-CONTAINING PROTEIN"/>
    <property type="match status" value="1"/>
</dbReference>
<keyword evidence="2" id="KW-0378">Hydrolase</keyword>
<comment type="caution">
    <text evidence="4">The sequence shown here is derived from an EMBL/GenBank/DDBJ whole genome shotgun (WGS) entry which is preliminary data.</text>
</comment>
<sequence>MATPTALFVIDIQNDLATHPETKVPHADRVLAAADKILATARTILTASRQPDAPPPALVVFVQHEERPDQGPLVKDTEPWRLVYEPRPDADEELLVSKTTRDTFESNPDLAAMLAASGVGEIVVFGVQSECCVESTCRGALAAGFGVTLLSGAHSTYGAGDGPAVDVEREVELRLRDCGVKVVPWQDVVARWEGEGKF</sequence>
<dbReference type="AlphaFoldDB" id="A0AA40DUF3"/>
<dbReference type="InterPro" id="IPR000868">
    <property type="entry name" value="Isochorismatase-like_dom"/>
</dbReference>
<evidence type="ECO:0000259" key="3">
    <source>
        <dbReference type="Pfam" id="PF00857"/>
    </source>
</evidence>
<evidence type="ECO:0000256" key="2">
    <source>
        <dbReference type="ARBA" id="ARBA00022801"/>
    </source>
</evidence>
<dbReference type="InterPro" id="IPR050272">
    <property type="entry name" value="Isochorismatase-like_hydrls"/>
</dbReference>
<feature type="domain" description="Isochorismatase-like" evidence="3">
    <location>
        <begin position="5"/>
        <end position="158"/>
    </location>
</feature>
<dbReference type="RefSeq" id="XP_060294954.1">
    <property type="nucleotide sequence ID" value="XM_060442353.1"/>
</dbReference>